<feature type="signal peptide" evidence="4">
    <location>
        <begin position="1"/>
        <end position="33"/>
    </location>
</feature>
<dbReference type="InterPro" id="IPR017853">
    <property type="entry name" value="GH"/>
</dbReference>
<reference evidence="7" key="1">
    <citation type="journal article" date="2019" name="Int. J. Syst. Evol. Microbiol.">
        <title>The Global Catalogue of Microorganisms (GCM) 10K type strain sequencing project: providing services to taxonomists for standard genome sequencing and annotation.</title>
        <authorList>
            <consortium name="The Broad Institute Genomics Platform"/>
            <consortium name="The Broad Institute Genome Sequencing Center for Infectious Disease"/>
            <person name="Wu L."/>
            <person name="Ma J."/>
        </authorList>
    </citation>
    <scope>NUCLEOTIDE SEQUENCE [LARGE SCALE GENOMIC DNA]</scope>
    <source>
        <strain evidence="7">CCM 8904</strain>
    </source>
</reference>
<dbReference type="Gene3D" id="3.10.350.10">
    <property type="entry name" value="LysM domain"/>
    <property type="match status" value="3"/>
</dbReference>
<sequence>MQNKTKLATRLTVAAAAVFLLAPVALSTAPAQAAKGDYGVDWSKYQGNTGVFGYAKDKFAIAQVGGYYNGYFSDQSTYATQVQYAIAQGKRAHTYIYAQFANNAEADQMLNYYLPKVQMPKSSIVALDVESGTPSTSAIIYAMGRIKAAGFTPILYSGDSFIKANINYEQVLQAFPNSLWVARYPDYQVRSAEDTEALPVIDGMAIAQFTSTYIAGGLDGNKDYLGITDNGYNGTTTSSVGGTKVKPATTTPAIAAGQAANNTPKSAIKVGDTVKVNFSASKWATGENIPSWVKGQNYTVAEVSGTKLLLSGINSWLDRSNAEILSVTGTTTAGGSTYTVQSGDTLSGIAAKYGTSVSALASLNGISNTNYIYIGQKLTIKGNAAAASGISYYTVQSGDTLSAIAVAHGLTTATLAAYNGITNYNFIQVGQQLKFSGGATATSRSYTVKYGDNLSTIAANLGTTVASLAAKNNIGNTNLIYTGQTLKY</sequence>
<dbReference type="Proteomes" id="UP001596289">
    <property type="component" value="Unassembled WGS sequence"/>
</dbReference>
<dbReference type="Pfam" id="PF01183">
    <property type="entry name" value="Glyco_hydro_25"/>
    <property type="match status" value="1"/>
</dbReference>
<dbReference type="InterPro" id="IPR002053">
    <property type="entry name" value="Glyco_hydro_25"/>
</dbReference>
<evidence type="ECO:0000256" key="1">
    <source>
        <dbReference type="ARBA" id="ARBA00010646"/>
    </source>
</evidence>
<dbReference type="PROSITE" id="PS51782">
    <property type="entry name" value="LYSM"/>
    <property type="match status" value="3"/>
</dbReference>
<evidence type="ECO:0000256" key="4">
    <source>
        <dbReference type="SAM" id="SignalP"/>
    </source>
</evidence>
<dbReference type="PANTHER" id="PTHR33734:SF22">
    <property type="entry name" value="MEMBRANE-BOUND LYTIC MUREIN TRANSGLYCOSYLASE D"/>
    <property type="match status" value="1"/>
</dbReference>
<dbReference type="SUPFAM" id="SSF54106">
    <property type="entry name" value="LysM domain"/>
    <property type="match status" value="3"/>
</dbReference>
<dbReference type="Pfam" id="PF01476">
    <property type="entry name" value="LysM"/>
    <property type="match status" value="3"/>
</dbReference>
<dbReference type="PANTHER" id="PTHR33734">
    <property type="entry name" value="LYSM DOMAIN-CONTAINING GPI-ANCHORED PROTEIN 2"/>
    <property type="match status" value="1"/>
</dbReference>
<accession>A0ABW1RF04</accession>
<feature type="domain" description="LysM" evidence="5">
    <location>
        <begin position="336"/>
        <end position="380"/>
    </location>
</feature>
<dbReference type="PROSITE" id="PS51904">
    <property type="entry name" value="GLYCOSYL_HYDROL_F25_2"/>
    <property type="match status" value="1"/>
</dbReference>
<feature type="chain" id="PRO_5047382744" evidence="4">
    <location>
        <begin position="34"/>
        <end position="488"/>
    </location>
</feature>
<name>A0ABW1RF04_9LACO</name>
<dbReference type="SUPFAM" id="SSF51445">
    <property type="entry name" value="(Trans)glycosidases"/>
    <property type="match status" value="1"/>
</dbReference>
<dbReference type="EMBL" id="JBHSSL010000041">
    <property type="protein sequence ID" value="MFC6170338.1"/>
    <property type="molecule type" value="Genomic_DNA"/>
</dbReference>
<organism evidence="6 7">
    <name type="scientific">Loigolactobacillus jiayinensis</name>
    <dbReference type="NCBI Taxonomy" id="2486016"/>
    <lineage>
        <taxon>Bacteria</taxon>
        <taxon>Bacillati</taxon>
        <taxon>Bacillota</taxon>
        <taxon>Bacilli</taxon>
        <taxon>Lactobacillales</taxon>
        <taxon>Lactobacillaceae</taxon>
        <taxon>Loigolactobacillus</taxon>
    </lineage>
</organism>
<comment type="similarity">
    <text evidence="1">Belongs to the glycosyl hydrolase 25 family.</text>
</comment>
<protein>
    <submittedName>
        <fullName evidence="6">LysM peptidoglycan-binding domain-containing protein</fullName>
    </submittedName>
</protein>
<dbReference type="Gene3D" id="3.20.20.80">
    <property type="entry name" value="Glycosidases"/>
    <property type="match status" value="1"/>
</dbReference>
<comment type="caution">
    <text evidence="6">The sequence shown here is derived from an EMBL/GenBank/DDBJ whole genome shotgun (WGS) entry which is preliminary data.</text>
</comment>
<evidence type="ECO:0000313" key="7">
    <source>
        <dbReference type="Proteomes" id="UP001596289"/>
    </source>
</evidence>
<keyword evidence="4" id="KW-0732">Signal</keyword>
<dbReference type="SMART" id="SM00641">
    <property type="entry name" value="Glyco_25"/>
    <property type="match status" value="1"/>
</dbReference>
<evidence type="ECO:0000256" key="2">
    <source>
        <dbReference type="ARBA" id="ARBA00022801"/>
    </source>
</evidence>
<dbReference type="InterPro" id="IPR018392">
    <property type="entry name" value="LysM"/>
</dbReference>
<evidence type="ECO:0000313" key="6">
    <source>
        <dbReference type="EMBL" id="MFC6170338.1"/>
    </source>
</evidence>
<gene>
    <name evidence="6" type="ORF">ACFQGP_07100</name>
</gene>
<keyword evidence="7" id="KW-1185">Reference proteome</keyword>
<dbReference type="CDD" id="cd00118">
    <property type="entry name" value="LysM"/>
    <property type="match status" value="3"/>
</dbReference>
<evidence type="ECO:0000256" key="3">
    <source>
        <dbReference type="ARBA" id="ARBA00023295"/>
    </source>
</evidence>
<keyword evidence="2" id="KW-0378">Hydrolase</keyword>
<keyword evidence="3" id="KW-0326">Glycosidase</keyword>
<dbReference type="InterPro" id="IPR018077">
    <property type="entry name" value="Glyco_hydro_fam25_subgr"/>
</dbReference>
<feature type="domain" description="LysM" evidence="5">
    <location>
        <begin position="444"/>
        <end position="488"/>
    </location>
</feature>
<dbReference type="InterPro" id="IPR036779">
    <property type="entry name" value="LysM_dom_sf"/>
</dbReference>
<dbReference type="RefSeq" id="WP_191985944.1">
    <property type="nucleotide sequence ID" value="NZ_JBHSSL010000041.1"/>
</dbReference>
<evidence type="ECO:0000259" key="5">
    <source>
        <dbReference type="PROSITE" id="PS51782"/>
    </source>
</evidence>
<feature type="domain" description="LysM" evidence="5">
    <location>
        <begin position="391"/>
        <end position="435"/>
    </location>
</feature>
<dbReference type="SMART" id="SM00257">
    <property type="entry name" value="LysM"/>
    <property type="match status" value="3"/>
</dbReference>
<proteinExistence type="inferred from homology"/>